<dbReference type="EMBL" id="CP123513">
    <property type="protein sequence ID" value="WGM03935.1"/>
    <property type="molecule type" value="Genomic_DNA"/>
</dbReference>
<protein>
    <recommendedName>
        <fullName evidence="7">Lipoprotein</fullName>
    </recommendedName>
</protein>
<gene>
    <name evidence="1" type="ORF">ArsFIN_55080</name>
    <name evidence="2" type="ORF">QE210_21085</name>
    <name evidence="3" type="ORF">QE258_27640</name>
</gene>
<evidence type="ECO:0000313" key="6">
    <source>
        <dbReference type="Proteomes" id="UP001177595"/>
    </source>
</evidence>
<dbReference type="AlphaFoldDB" id="A0A4P7L2E5"/>
<accession>A0A4P7L2E5</accession>
<evidence type="ECO:0000313" key="4">
    <source>
        <dbReference type="Proteomes" id="UP000295134"/>
    </source>
</evidence>
<reference evidence="2" key="2">
    <citation type="submission" date="2023-04" db="EMBL/GenBank/DDBJ databases">
        <title>Genome dynamics across the evolutionary transition to endosymbiosis.</title>
        <authorList>
            <person name="Siozios S."/>
            <person name="Nadal-Jimenez P."/>
            <person name="Azagi T."/>
            <person name="Sprong H."/>
            <person name="Frost C.L."/>
            <person name="Parratt S.R."/>
            <person name="Taylor G."/>
            <person name="Brettell L."/>
            <person name="Lew K.C."/>
            <person name="Croft L."/>
            <person name="King K.C."/>
            <person name="Brockhurst M.A."/>
            <person name="Hypsa V."/>
            <person name="Novakova E."/>
            <person name="Darby A.C."/>
            <person name="Hurst G.D.D."/>
        </authorList>
    </citation>
    <scope>NUCLEOTIDE SEQUENCE</scope>
    <source>
        <strain evidence="3">ANv_CAN</strain>
        <strain evidence="2">APv</strain>
        <plasmid evidence="3">paNv_CAN14</plasmid>
        <plasmid evidence="2">paPv9</plasmid>
    </source>
</reference>
<geneLocation type="plasmid" evidence="3 5">
    <name>paNv_CAN14</name>
</geneLocation>
<evidence type="ECO:0000313" key="2">
    <source>
        <dbReference type="EMBL" id="WGM03935.1"/>
    </source>
</evidence>
<dbReference type="RefSeq" id="WP_276324676.1">
    <property type="nucleotide sequence ID" value="NZ_CP038624.1"/>
</dbReference>
<keyword evidence="5" id="KW-1185">Reference proteome</keyword>
<keyword evidence="1" id="KW-0614">Plasmid</keyword>
<evidence type="ECO:0008006" key="7">
    <source>
        <dbReference type="Google" id="ProtNLM"/>
    </source>
</evidence>
<geneLocation type="plasmid" evidence="2 6">
    <name>paPv9</name>
</geneLocation>
<dbReference type="EMBL" id="CP038624">
    <property type="protein sequence ID" value="QBY46897.1"/>
    <property type="molecule type" value="Genomic_DNA"/>
</dbReference>
<evidence type="ECO:0000313" key="1">
    <source>
        <dbReference type="EMBL" id="QBY46897.1"/>
    </source>
</evidence>
<geneLocation type="plasmid" evidence="1">
    <name>pArsFIN12</name>
</geneLocation>
<name>A0A4P7L2E5_9GAMM</name>
<dbReference type="KEGG" id="ans:ArsFIN_55080"/>
<dbReference type="EMBL" id="CP123537">
    <property type="protein sequence ID" value="WGM09131.1"/>
    <property type="molecule type" value="Genomic_DNA"/>
</dbReference>
<dbReference type="Proteomes" id="UP001177595">
    <property type="component" value="Plasmid paPv9"/>
</dbReference>
<sequence length="43" mass="4673">MKRSLLLMVLFLIGCQSTNPPDAPQASGQWKTLNTTINDIQAG</sequence>
<dbReference type="GeneID" id="96879482"/>
<proteinExistence type="predicted"/>
<reference evidence="1 4" key="1">
    <citation type="submission" date="2019-03" db="EMBL/GenBank/DDBJ databases">
        <title>Long-read sequencing reveals hyperdense prophage content in a complex bacterial symbiont genome.</title>
        <authorList>
            <person name="Frost C.L."/>
            <person name="Siozios S."/>
            <person name="Nadal-Jimenez P."/>
            <person name="Brockhurst M.A."/>
            <person name="King K.C."/>
            <person name="Darby A.C."/>
            <person name="Hurst G.D.D."/>
        </authorList>
    </citation>
    <scope>NUCLEOTIDE SEQUENCE [LARGE SCALE GENOMIC DNA]</scope>
    <source>
        <strain evidence="1 4">FIN</strain>
        <plasmid evidence="1">pArsFIN12</plasmid>
        <plasmid evidence="4">parsfin12</plasmid>
    </source>
</reference>
<geneLocation type="plasmid" evidence="4">
    <name>parsfin12</name>
</geneLocation>
<dbReference type="PROSITE" id="PS51257">
    <property type="entry name" value="PROKAR_LIPOPROTEIN"/>
    <property type="match status" value="1"/>
</dbReference>
<evidence type="ECO:0000313" key="5">
    <source>
        <dbReference type="Proteomes" id="UP001177592"/>
    </source>
</evidence>
<dbReference type="Proteomes" id="UP001177592">
    <property type="component" value="Plasmid paNv_CAN14"/>
</dbReference>
<evidence type="ECO:0000313" key="3">
    <source>
        <dbReference type="EMBL" id="WGM09131.1"/>
    </source>
</evidence>
<dbReference type="Proteomes" id="UP000295134">
    <property type="component" value="Plasmid pArsFIN12"/>
</dbReference>
<organism evidence="1 4">
    <name type="scientific">Arsenophonus nasoniae</name>
    <name type="common">son-killer infecting Nasonia vitripennis</name>
    <dbReference type="NCBI Taxonomy" id="638"/>
    <lineage>
        <taxon>Bacteria</taxon>
        <taxon>Pseudomonadati</taxon>
        <taxon>Pseudomonadota</taxon>
        <taxon>Gammaproteobacteria</taxon>
        <taxon>Enterobacterales</taxon>
        <taxon>Morganellaceae</taxon>
        <taxon>Arsenophonus</taxon>
    </lineage>
</organism>